<dbReference type="eggNOG" id="ENOG502RVMB">
    <property type="taxonomic scope" value="Eukaryota"/>
</dbReference>
<feature type="transmembrane region" description="Helical" evidence="1">
    <location>
        <begin position="106"/>
        <end position="129"/>
    </location>
</feature>
<gene>
    <name evidence="2" type="ORF">TAPDE_000226</name>
</gene>
<dbReference type="EMBL" id="CAHR02000005">
    <property type="protein sequence ID" value="CCG80687.1"/>
    <property type="molecule type" value="Genomic_DNA"/>
</dbReference>
<feature type="transmembrane region" description="Helical" evidence="1">
    <location>
        <begin position="12"/>
        <end position="30"/>
    </location>
</feature>
<accession>R4X947</accession>
<feature type="transmembrane region" description="Helical" evidence="1">
    <location>
        <begin position="175"/>
        <end position="195"/>
    </location>
</feature>
<evidence type="ECO:0000313" key="2">
    <source>
        <dbReference type="EMBL" id="CCG80687.1"/>
    </source>
</evidence>
<evidence type="ECO:0000313" key="3">
    <source>
        <dbReference type="Proteomes" id="UP000013776"/>
    </source>
</evidence>
<keyword evidence="1" id="KW-0812">Transmembrane</keyword>
<sequence>MKEVADKYQAAFGILIFFGPQTLVQLYWLYKLYMKPNTAESEDSDAVRYAPFFILGNICIGIWMVFWNNERLDLSNIAVCINSFSHLLYVTTLLPPMNSKNALTHIVAKMFAGIGILDFFDNTASAYFVGQQPGNLVYAATLIGSVLATASSDAIMGSCVVYDLLALTAGQTGTWQQVLGLSAGITGLMTAYKIYTNNGFVKRVKDSSKDL</sequence>
<protein>
    <submittedName>
        <fullName evidence="2">Uncharacterized protein</fullName>
    </submittedName>
</protein>
<dbReference type="VEuPathDB" id="FungiDB:TAPDE_000226"/>
<dbReference type="Proteomes" id="UP000013776">
    <property type="component" value="Unassembled WGS sequence"/>
</dbReference>
<feature type="transmembrane region" description="Helical" evidence="1">
    <location>
        <begin position="136"/>
        <end position="155"/>
    </location>
</feature>
<feature type="transmembrane region" description="Helical" evidence="1">
    <location>
        <begin position="74"/>
        <end position="94"/>
    </location>
</feature>
<feature type="transmembrane region" description="Helical" evidence="1">
    <location>
        <begin position="50"/>
        <end position="67"/>
    </location>
</feature>
<evidence type="ECO:0000256" key="1">
    <source>
        <dbReference type="SAM" id="Phobius"/>
    </source>
</evidence>
<keyword evidence="3" id="KW-1185">Reference proteome</keyword>
<proteinExistence type="predicted"/>
<name>R4X947_TAPDE</name>
<organism evidence="2 3">
    <name type="scientific">Taphrina deformans (strain PYCC 5710 / ATCC 11124 / CBS 356.35 / IMI 108563 / JCM 9778 / NBRC 8474)</name>
    <name type="common">Peach leaf curl fungus</name>
    <name type="synonym">Lalaria deformans</name>
    <dbReference type="NCBI Taxonomy" id="1097556"/>
    <lineage>
        <taxon>Eukaryota</taxon>
        <taxon>Fungi</taxon>
        <taxon>Dikarya</taxon>
        <taxon>Ascomycota</taxon>
        <taxon>Taphrinomycotina</taxon>
        <taxon>Taphrinomycetes</taxon>
        <taxon>Taphrinales</taxon>
        <taxon>Taphrinaceae</taxon>
        <taxon>Taphrina</taxon>
    </lineage>
</organism>
<reference evidence="2 3" key="1">
    <citation type="journal article" date="2013" name="MBio">
        <title>Genome sequencing of the plant pathogen Taphrina deformans, the causal agent of peach leaf curl.</title>
        <authorList>
            <person name="Cisse O.H."/>
            <person name="Almeida J.M.G.C.F."/>
            <person name="Fonseca A."/>
            <person name="Kumar A.A."/>
            <person name="Salojaervi J."/>
            <person name="Overmyer K."/>
            <person name="Hauser P.M."/>
            <person name="Pagni M."/>
        </authorList>
    </citation>
    <scope>NUCLEOTIDE SEQUENCE [LARGE SCALE GENOMIC DNA]</scope>
    <source>
        <strain evidence="3">PYCC 5710 / ATCC 11124 / CBS 356.35 / IMI 108563 / JCM 9778 / NBRC 8474</strain>
    </source>
</reference>
<keyword evidence="1" id="KW-1133">Transmembrane helix</keyword>
<comment type="caution">
    <text evidence="2">The sequence shown here is derived from an EMBL/GenBank/DDBJ whole genome shotgun (WGS) entry which is preliminary data.</text>
</comment>
<dbReference type="OrthoDB" id="2332199at2759"/>
<keyword evidence="1" id="KW-0472">Membrane</keyword>
<dbReference type="AlphaFoldDB" id="R4X947"/>